<feature type="non-terminal residue" evidence="2">
    <location>
        <position position="87"/>
    </location>
</feature>
<dbReference type="EMBL" id="CAJDYZ010000876">
    <property type="protein sequence ID" value="CAD1468613.1"/>
    <property type="molecule type" value="Genomic_DNA"/>
</dbReference>
<feature type="non-terminal residue" evidence="2">
    <location>
        <position position="1"/>
    </location>
</feature>
<keyword evidence="3" id="KW-1185">Reference proteome</keyword>
<evidence type="ECO:0000313" key="2">
    <source>
        <dbReference type="EMBL" id="CAD1468613.1"/>
    </source>
</evidence>
<accession>A0A6V7GWC9</accession>
<evidence type="ECO:0000256" key="1">
    <source>
        <dbReference type="SAM" id="MobiDB-lite"/>
    </source>
</evidence>
<feature type="compositionally biased region" description="Basic and acidic residues" evidence="1">
    <location>
        <begin position="40"/>
        <end position="53"/>
    </location>
</feature>
<protein>
    <submittedName>
        <fullName evidence="2">Uncharacterized protein</fullName>
    </submittedName>
</protein>
<evidence type="ECO:0000313" key="3">
    <source>
        <dbReference type="Proteomes" id="UP000752696"/>
    </source>
</evidence>
<comment type="caution">
    <text evidence="2">The sequence shown here is derived from an EMBL/GenBank/DDBJ whole genome shotgun (WGS) entry which is preliminary data.</text>
</comment>
<name>A0A6V7GWC9_9HYME</name>
<gene>
    <name evidence="2" type="ORF">MHI_LOCUS56339</name>
</gene>
<dbReference type="AlphaFoldDB" id="A0A6V7GWC9"/>
<feature type="region of interest" description="Disordered" evidence="1">
    <location>
        <begin position="40"/>
        <end position="61"/>
    </location>
</feature>
<dbReference type="Proteomes" id="UP000752696">
    <property type="component" value="Unassembled WGS sequence"/>
</dbReference>
<proteinExistence type="predicted"/>
<reference evidence="2" key="1">
    <citation type="submission" date="2020-07" db="EMBL/GenBank/DDBJ databases">
        <authorList>
            <person name="Nazaruddin N."/>
        </authorList>
    </citation>
    <scope>NUCLEOTIDE SEQUENCE</scope>
</reference>
<organism evidence="2 3">
    <name type="scientific">Heterotrigona itama</name>
    <dbReference type="NCBI Taxonomy" id="395501"/>
    <lineage>
        <taxon>Eukaryota</taxon>
        <taxon>Metazoa</taxon>
        <taxon>Ecdysozoa</taxon>
        <taxon>Arthropoda</taxon>
        <taxon>Hexapoda</taxon>
        <taxon>Insecta</taxon>
        <taxon>Pterygota</taxon>
        <taxon>Neoptera</taxon>
        <taxon>Endopterygota</taxon>
        <taxon>Hymenoptera</taxon>
        <taxon>Apocrita</taxon>
        <taxon>Aculeata</taxon>
        <taxon>Apoidea</taxon>
        <taxon>Anthophila</taxon>
        <taxon>Apidae</taxon>
        <taxon>Heterotrigona</taxon>
    </lineage>
</organism>
<sequence length="87" mass="9569">YRLITATYPCNTTVASHRSAGSGKVPCGGNLSRVAPFVRGERERRRAPAREPYGDPLQRGKMKGALIIQTVRVNEPEPGDKRIADIH</sequence>